<dbReference type="RefSeq" id="WP_329405764.1">
    <property type="nucleotide sequence ID" value="NZ_CP109441.1"/>
</dbReference>
<dbReference type="Gene3D" id="3.30.470.20">
    <property type="entry name" value="ATP-grasp fold, B domain"/>
    <property type="match status" value="1"/>
</dbReference>
<dbReference type="InterPro" id="IPR013651">
    <property type="entry name" value="ATP-grasp_RimK-type"/>
</dbReference>
<reference evidence="2" key="1">
    <citation type="submission" date="2022-10" db="EMBL/GenBank/DDBJ databases">
        <title>The complete genomes of actinobacterial strains from the NBC collection.</title>
        <authorList>
            <person name="Joergensen T.S."/>
            <person name="Alvarez Arevalo M."/>
            <person name="Sterndorff E.B."/>
            <person name="Faurdal D."/>
            <person name="Vuksanovic O."/>
            <person name="Mourched A.-S."/>
            <person name="Charusanti P."/>
            <person name="Shaw S."/>
            <person name="Blin K."/>
            <person name="Weber T."/>
        </authorList>
    </citation>
    <scope>NUCLEOTIDE SEQUENCE</scope>
    <source>
        <strain evidence="2">NBC_01482</strain>
    </source>
</reference>
<evidence type="ECO:0000259" key="1">
    <source>
        <dbReference type="Pfam" id="PF08443"/>
    </source>
</evidence>
<evidence type="ECO:0000313" key="2">
    <source>
        <dbReference type="EMBL" id="WUV43214.1"/>
    </source>
</evidence>
<accession>A0ABZ1YJ42</accession>
<gene>
    <name evidence="2" type="ORF">OG563_28775</name>
</gene>
<feature type="domain" description="ATP-grasp fold RimK-type" evidence="1">
    <location>
        <begin position="204"/>
        <end position="287"/>
    </location>
</feature>
<keyword evidence="3" id="KW-1185">Reference proteome</keyword>
<dbReference type="SUPFAM" id="SSF56059">
    <property type="entry name" value="Glutathione synthetase ATP-binding domain-like"/>
    <property type="match status" value="1"/>
</dbReference>
<dbReference type="Gene3D" id="3.30.1490.20">
    <property type="entry name" value="ATP-grasp fold, A domain"/>
    <property type="match status" value="1"/>
</dbReference>
<dbReference type="Proteomes" id="UP001432062">
    <property type="component" value="Chromosome"/>
</dbReference>
<evidence type="ECO:0000313" key="3">
    <source>
        <dbReference type="Proteomes" id="UP001432062"/>
    </source>
</evidence>
<name>A0ABZ1YJ42_9NOCA</name>
<dbReference type="Pfam" id="PF08443">
    <property type="entry name" value="RimK"/>
    <property type="match status" value="1"/>
</dbReference>
<protein>
    <recommendedName>
        <fullName evidence="1">ATP-grasp fold RimK-type domain-containing protein</fullName>
    </recommendedName>
</protein>
<sequence length="325" mass="35278">MSEIAVMTDHGSTEGSSAELVRAVQLVTATTPTVLDARDFYDGGEGHVRTHGSRVSLEVPSAGVSIQPSVLIVYEIPPADRHRLTRFQVVMAGHGRLRSLGLDAQPWRTATDKHLMVARFLDHGVRQMESRFLDRPTYTQALAAFEHLGGDVWARPAIGFGGRDVHHIDSLDRLRTAVDFYAGTDCGWLLTRDARNFDPHGRRHQYRVVVLGDQVLRVCEHIQDNPDVPCNEAQGAVSTVLPVDALPRELLDLAITATAAVGLPFGGVDLVPHHGGVVFEVNVHPVLDVPGGFDKVTVPYVVAHLDALDADHDPTTDQAVASATD</sequence>
<proteinExistence type="predicted"/>
<dbReference type="EMBL" id="CP109441">
    <property type="protein sequence ID" value="WUV43214.1"/>
    <property type="molecule type" value="Genomic_DNA"/>
</dbReference>
<dbReference type="InterPro" id="IPR013815">
    <property type="entry name" value="ATP_grasp_subdomain_1"/>
</dbReference>
<organism evidence="2 3">
    <name type="scientific">Nocardia vinacea</name>
    <dbReference type="NCBI Taxonomy" id="96468"/>
    <lineage>
        <taxon>Bacteria</taxon>
        <taxon>Bacillati</taxon>
        <taxon>Actinomycetota</taxon>
        <taxon>Actinomycetes</taxon>
        <taxon>Mycobacteriales</taxon>
        <taxon>Nocardiaceae</taxon>
        <taxon>Nocardia</taxon>
    </lineage>
</organism>